<dbReference type="PROSITE" id="PS51257">
    <property type="entry name" value="PROKAR_LIPOPROTEIN"/>
    <property type="match status" value="1"/>
</dbReference>
<protein>
    <recommendedName>
        <fullName evidence="3">Reverse transcriptase</fullName>
    </recommendedName>
</protein>
<evidence type="ECO:0000313" key="2">
    <source>
        <dbReference type="Proteomes" id="UP001459277"/>
    </source>
</evidence>
<gene>
    <name evidence="1" type="ORF">SO802_032199</name>
</gene>
<organism evidence="1 2">
    <name type="scientific">Lithocarpus litseifolius</name>
    <dbReference type="NCBI Taxonomy" id="425828"/>
    <lineage>
        <taxon>Eukaryota</taxon>
        <taxon>Viridiplantae</taxon>
        <taxon>Streptophyta</taxon>
        <taxon>Embryophyta</taxon>
        <taxon>Tracheophyta</taxon>
        <taxon>Spermatophyta</taxon>
        <taxon>Magnoliopsida</taxon>
        <taxon>eudicotyledons</taxon>
        <taxon>Gunneridae</taxon>
        <taxon>Pentapetalae</taxon>
        <taxon>rosids</taxon>
        <taxon>fabids</taxon>
        <taxon>Fagales</taxon>
        <taxon>Fagaceae</taxon>
        <taxon>Lithocarpus</taxon>
    </lineage>
</organism>
<comment type="caution">
    <text evidence="1">The sequence shown here is derived from an EMBL/GenBank/DDBJ whole genome shotgun (WGS) entry which is preliminary data.</text>
</comment>
<evidence type="ECO:0008006" key="3">
    <source>
        <dbReference type="Google" id="ProtNLM"/>
    </source>
</evidence>
<keyword evidence="2" id="KW-1185">Reference proteome</keyword>
<evidence type="ECO:0000313" key="1">
    <source>
        <dbReference type="EMBL" id="KAK9987248.1"/>
    </source>
</evidence>
<dbReference type="Proteomes" id="UP001459277">
    <property type="component" value="Unassembled WGS sequence"/>
</dbReference>
<name>A0AAW2BNM2_9ROSI</name>
<dbReference type="EMBL" id="JAZDWU010000011">
    <property type="protein sequence ID" value="KAK9987248.1"/>
    <property type="molecule type" value="Genomic_DNA"/>
</dbReference>
<accession>A0AAW2BNM2</accession>
<dbReference type="AlphaFoldDB" id="A0AAW2BNM2"/>
<proteinExistence type="predicted"/>
<sequence length="137" mass="15793">MIIQRLAQGLFWTGCSCHKKLLSFKAFCEILNICIFWLGAKIGDFSVRSAYDLSDHEAVSVTCEQCNEVPETSLHALWSRPMPTRQEVIRDFNENLVAAKVEVIVGQCWLEAHFAGFWHALQLCKNRDFRRFNLRAT</sequence>
<reference evidence="1 2" key="1">
    <citation type="submission" date="2024-01" db="EMBL/GenBank/DDBJ databases">
        <title>A telomere-to-telomere, gap-free genome of sweet tea (Lithocarpus litseifolius).</title>
        <authorList>
            <person name="Zhou J."/>
        </authorList>
    </citation>
    <scope>NUCLEOTIDE SEQUENCE [LARGE SCALE GENOMIC DNA]</scope>
    <source>
        <strain evidence="1">Zhou-2022a</strain>
        <tissue evidence="1">Leaf</tissue>
    </source>
</reference>